<comment type="caution">
    <text evidence="7">The sequence shown here is derived from an EMBL/GenBank/DDBJ whole genome shotgun (WGS) entry which is preliminary data.</text>
</comment>
<dbReference type="GO" id="GO:0006412">
    <property type="term" value="P:translation"/>
    <property type="evidence" value="ECO:0007669"/>
    <property type="project" value="UniProtKB-KW"/>
</dbReference>
<evidence type="ECO:0000256" key="1">
    <source>
        <dbReference type="ARBA" id="ARBA00022598"/>
    </source>
</evidence>
<feature type="non-terminal residue" evidence="7">
    <location>
        <position position="1"/>
    </location>
</feature>
<dbReference type="EC" id="6.1.1.20" evidence="7"/>
<keyword evidence="1 7" id="KW-0436">Ligase</keyword>
<dbReference type="Proteomes" id="UP000230097">
    <property type="component" value="Unassembled WGS sequence"/>
</dbReference>
<name>A0A2M8DLB6_9BACT</name>
<dbReference type="Gene3D" id="3.30.930.10">
    <property type="entry name" value="Bira Bifunctional Protein, Domain 2"/>
    <property type="match status" value="1"/>
</dbReference>
<dbReference type="GO" id="GO:0004826">
    <property type="term" value="F:phenylalanine-tRNA ligase activity"/>
    <property type="evidence" value="ECO:0007669"/>
    <property type="project" value="UniProtKB-EC"/>
</dbReference>
<dbReference type="SUPFAM" id="SSF55681">
    <property type="entry name" value="Class II aaRS and biotin synthetases"/>
    <property type="match status" value="1"/>
</dbReference>
<accession>A0A2M8DLB6</accession>
<evidence type="ECO:0000313" key="8">
    <source>
        <dbReference type="Proteomes" id="UP000230097"/>
    </source>
</evidence>
<dbReference type="AlphaFoldDB" id="A0A2M8DLB6"/>
<dbReference type="InterPro" id="IPR002319">
    <property type="entry name" value="Phenylalanyl-tRNA_Synthase"/>
</dbReference>
<keyword evidence="5" id="KW-0030">Aminoacyl-tRNA synthetase</keyword>
<protein>
    <submittedName>
        <fullName evidence="7">Phenylalanine--tRNA ligase subunit alpha</fullName>
        <ecNumber evidence="7">6.1.1.20</ecNumber>
    </submittedName>
</protein>
<evidence type="ECO:0000256" key="5">
    <source>
        <dbReference type="ARBA" id="ARBA00023146"/>
    </source>
</evidence>
<gene>
    <name evidence="7" type="primary">pheS</name>
    <name evidence="7" type="ORF">CO078_01445</name>
</gene>
<keyword evidence="4" id="KW-0648">Protein biosynthesis</keyword>
<evidence type="ECO:0000256" key="3">
    <source>
        <dbReference type="ARBA" id="ARBA00022840"/>
    </source>
</evidence>
<dbReference type="GO" id="GO:0005524">
    <property type="term" value="F:ATP binding"/>
    <property type="evidence" value="ECO:0007669"/>
    <property type="project" value="UniProtKB-KW"/>
</dbReference>
<evidence type="ECO:0000259" key="6">
    <source>
        <dbReference type="Pfam" id="PF01409"/>
    </source>
</evidence>
<dbReference type="GO" id="GO:0000049">
    <property type="term" value="F:tRNA binding"/>
    <property type="evidence" value="ECO:0007669"/>
    <property type="project" value="InterPro"/>
</dbReference>
<evidence type="ECO:0000256" key="4">
    <source>
        <dbReference type="ARBA" id="ARBA00022917"/>
    </source>
</evidence>
<dbReference type="InterPro" id="IPR045864">
    <property type="entry name" value="aa-tRNA-synth_II/BPL/LPL"/>
</dbReference>
<dbReference type="EMBL" id="PFTC01000034">
    <property type="protein sequence ID" value="PJB98605.1"/>
    <property type="molecule type" value="Genomic_DNA"/>
</dbReference>
<evidence type="ECO:0000313" key="7">
    <source>
        <dbReference type="EMBL" id="PJB98605.1"/>
    </source>
</evidence>
<feature type="domain" description="Phenylalanyl-tRNA synthetase" evidence="6">
    <location>
        <begin position="1"/>
        <end position="65"/>
    </location>
</feature>
<organism evidence="7 8">
    <name type="scientific">Candidatus Nealsonbacteria bacterium CG_4_9_14_0_8_um_filter_36_17</name>
    <dbReference type="NCBI Taxonomy" id="1974693"/>
    <lineage>
        <taxon>Bacteria</taxon>
        <taxon>Candidatus Nealsoniibacteriota</taxon>
    </lineage>
</organism>
<dbReference type="Pfam" id="PF01409">
    <property type="entry name" value="tRNA-synt_2d"/>
    <property type="match status" value="1"/>
</dbReference>
<reference evidence="8" key="1">
    <citation type="submission" date="2017-09" db="EMBL/GenBank/DDBJ databases">
        <title>Depth-based differentiation of microbial function through sediment-hosted aquifers and enrichment of novel symbionts in the deep terrestrial subsurface.</title>
        <authorList>
            <person name="Probst A.J."/>
            <person name="Ladd B."/>
            <person name="Jarett J.K."/>
            <person name="Geller-Mcgrath D.E."/>
            <person name="Sieber C.M.K."/>
            <person name="Emerson J.B."/>
            <person name="Anantharaman K."/>
            <person name="Thomas B.C."/>
            <person name="Malmstrom R."/>
            <person name="Stieglmeier M."/>
            <person name="Klingl A."/>
            <person name="Woyke T."/>
            <person name="Ryan C.M."/>
            <person name="Banfield J.F."/>
        </authorList>
    </citation>
    <scope>NUCLEOTIDE SEQUENCE [LARGE SCALE GENOMIC DNA]</scope>
</reference>
<keyword evidence="2" id="KW-0547">Nucleotide-binding</keyword>
<sequence>WVEMAGAGMVHPNVFKNAGLIPNPPAGGWQGWAFGFGLDRLAMMKYKINDIRLFRSGDLRFLNQF</sequence>
<keyword evidence="3" id="KW-0067">ATP-binding</keyword>
<dbReference type="GO" id="GO:0043039">
    <property type="term" value="P:tRNA aminoacylation"/>
    <property type="evidence" value="ECO:0007669"/>
    <property type="project" value="InterPro"/>
</dbReference>
<evidence type="ECO:0000256" key="2">
    <source>
        <dbReference type="ARBA" id="ARBA00022741"/>
    </source>
</evidence>
<proteinExistence type="predicted"/>